<dbReference type="InParanoid" id="A0A1X7TYX1"/>
<dbReference type="Gene3D" id="2.60.40.10">
    <property type="entry name" value="Immunoglobulins"/>
    <property type="match status" value="1"/>
</dbReference>
<feature type="domain" description="Ig-like" evidence="2">
    <location>
        <begin position="5"/>
        <end position="88"/>
    </location>
</feature>
<organism evidence="3">
    <name type="scientific">Amphimedon queenslandica</name>
    <name type="common">Sponge</name>
    <dbReference type="NCBI Taxonomy" id="400682"/>
    <lineage>
        <taxon>Eukaryota</taxon>
        <taxon>Metazoa</taxon>
        <taxon>Porifera</taxon>
        <taxon>Demospongiae</taxon>
        <taxon>Heteroscleromorpha</taxon>
        <taxon>Haplosclerida</taxon>
        <taxon>Niphatidae</taxon>
        <taxon>Amphimedon</taxon>
    </lineage>
</organism>
<dbReference type="EnsemblMetazoa" id="Aqu2.1.20714_001">
    <property type="protein sequence ID" value="Aqu2.1.20714_001"/>
    <property type="gene ID" value="Aqu2.1.20714"/>
</dbReference>
<evidence type="ECO:0000313" key="3">
    <source>
        <dbReference type="EnsemblMetazoa" id="Aqu2.1.20714_001"/>
    </source>
</evidence>
<dbReference type="SMART" id="SM00409">
    <property type="entry name" value="IG"/>
    <property type="match status" value="1"/>
</dbReference>
<evidence type="ECO:0000259" key="2">
    <source>
        <dbReference type="PROSITE" id="PS50835"/>
    </source>
</evidence>
<accession>A0A1X7TYX1</accession>
<dbReference type="PROSITE" id="PS50835">
    <property type="entry name" value="IG_LIKE"/>
    <property type="match status" value="1"/>
</dbReference>
<reference evidence="3" key="1">
    <citation type="submission" date="2017-05" db="UniProtKB">
        <authorList>
            <consortium name="EnsemblMetazoa"/>
        </authorList>
    </citation>
    <scope>IDENTIFICATION</scope>
</reference>
<dbReference type="SUPFAM" id="SSF48726">
    <property type="entry name" value="Immunoglobulin"/>
    <property type="match status" value="1"/>
</dbReference>
<feature type="region of interest" description="Disordered" evidence="1">
    <location>
        <begin position="127"/>
        <end position="148"/>
    </location>
</feature>
<dbReference type="InterPro" id="IPR036179">
    <property type="entry name" value="Ig-like_dom_sf"/>
</dbReference>
<sequence length="148" mass="15847">IDLIPSVCVTTSLTPVSPVLEGSTVTITCYIQYDISVDINVSILRNTNEVLTNSSLQGYNHSYVIKSVKEKDEGNYTCKVTVIATTLSDSIDLQVIPAQISSSSSSRSHSTSLSLSLAPSLSLSLAPSPSPFMSSDNIPVPSPYTYRQ</sequence>
<evidence type="ECO:0000256" key="1">
    <source>
        <dbReference type="SAM" id="MobiDB-lite"/>
    </source>
</evidence>
<name>A0A1X7TYX1_AMPQE</name>
<dbReference type="Pfam" id="PF13927">
    <property type="entry name" value="Ig_3"/>
    <property type="match status" value="1"/>
</dbReference>
<proteinExistence type="predicted"/>
<protein>
    <recommendedName>
        <fullName evidence="2">Ig-like domain-containing protein</fullName>
    </recommendedName>
</protein>
<dbReference type="InterPro" id="IPR013783">
    <property type="entry name" value="Ig-like_fold"/>
</dbReference>
<dbReference type="InterPro" id="IPR007110">
    <property type="entry name" value="Ig-like_dom"/>
</dbReference>
<dbReference type="AlphaFoldDB" id="A0A1X7TYX1"/>
<dbReference type="InterPro" id="IPR003599">
    <property type="entry name" value="Ig_sub"/>
</dbReference>